<feature type="transmembrane region" description="Helical" evidence="12">
    <location>
        <begin position="43"/>
        <end position="67"/>
    </location>
</feature>
<keyword evidence="10" id="KW-0482">Metalloprotease</keyword>
<evidence type="ECO:0000256" key="3">
    <source>
        <dbReference type="ARBA" id="ARBA00007931"/>
    </source>
</evidence>
<keyword evidence="11 12" id="KW-0472">Membrane</keyword>
<evidence type="ECO:0000256" key="4">
    <source>
        <dbReference type="ARBA" id="ARBA00022670"/>
    </source>
</evidence>
<dbReference type="PANTHER" id="PTHR39188:SF3">
    <property type="entry name" value="STAGE IV SPORULATION PROTEIN FB"/>
    <property type="match status" value="1"/>
</dbReference>
<evidence type="ECO:0000256" key="5">
    <source>
        <dbReference type="ARBA" id="ARBA00022692"/>
    </source>
</evidence>
<dbReference type="EMBL" id="JBHSFW010000003">
    <property type="protein sequence ID" value="MFC4618847.1"/>
    <property type="molecule type" value="Genomic_DNA"/>
</dbReference>
<protein>
    <submittedName>
        <fullName evidence="14">Site-2 protease family protein</fullName>
    </submittedName>
</protein>
<evidence type="ECO:0000256" key="11">
    <source>
        <dbReference type="ARBA" id="ARBA00023136"/>
    </source>
</evidence>
<dbReference type="Proteomes" id="UP001596022">
    <property type="component" value="Unassembled WGS sequence"/>
</dbReference>
<reference evidence="15" key="1">
    <citation type="journal article" date="2019" name="Int. J. Syst. Evol. Microbiol.">
        <title>The Global Catalogue of Microorganisms (GCM) 10K type strain sequencing project: providing services to taxonomists for standard genome sequencing and annotation.</title>
        <authorList>
            <consortium name="The Broad Institute Genomics Platform"/>
            <consortium name="The Broad Institute Genome Sequencing Center for Infectious Disease"/>
            <person name="Wu L."/>
            <person name="Ma J."/>
        </authorList>
    </citation>
    <scope>NUCLEOTIDE SEQUENCE [LARGE SCALE GENOMIC DNA]</scope>
    <source>
        <strain evidence="15">CGMCC 1.16306</strain>
    </source>
</reference>
<feature type="domain" description="Peptidase M50" evidence="13">
    <location>
        <begin position="58"/>
        <end position="123"/>
    </location>
</feature>
<evidence type="ECO:0000256" key="7">
    <source>
        <dbReference type="ARBA" id="ARBA00022801"/>
    </source>
</evidence>
<dbReference type="GO" id="GO:0006508">
    <property type="term" value="P:proteolysis"/>
    <property type="evidence" value="ECO:0007669"/>
    <property type="project" value="UniProtKB-KW"/>
</dbReference>
<comment type="subcellular location">
    <subcellularLocation>
        <location evidence="2">Membrane</location>
        <topology evidence="2">Multi-pass membrane protein</topology>
    </subcellularLocation>
</comment>
<evidence type="ECO:0000256" key="12">
    <source>
        <dbReference type="SAM" id="Phobius"/>
    </source>
</evidence>
<gene>
    <name evidence="14" type="ORF">ACFO4N_08860</name>
</gene>
<sequence>MDKLKRRGSGGVLIAIGLLIVSKLKWVLALLKFSKFGGTIVSLVISLGAYAIFFGWRFAVAIIYLFFVHEMGHLVAAKIKGLKTSPAVFIPFMGAVIGIKEHPKDAATESFVAYGGPLAGLISILPPLILFEWTREPIWALVIMLGAMINLFNLFPVSPLDGGRIVGVLSPHLWLLGLVGIVALAYFFPSPIIILIVIFGIFSWWRRIREDFRIKTIRLEIKVKAEVMDRLAAWKKDLFYSFVAEDGDGPIVNEMMQLHVIREWRGKIAAWQDDIQSMKKWTVPFIQDRLKLKRREGLIRIKEYERLIHFISQIQEQTELDEAIYEIEVEKEKLHDQADHINKYYDAPIKTRLVAFFAYLLLAAVLGMLYFYGYNQLESFMWYD</sequence>
<comment type="similarity">
    <text evidence="3">Belongs to the peptidase M50B family.</text>
</comment>
<dbReference type="CDD" id="cd06160">
    <property type="entry name" value="S2P-M50_like_2"/>
    <property type="match status" value="1"/>
</dbReference>
<evidence type="ECO:0000313" key="14">
    <source>
        <dbReference type="EMBL" id="MFC4618847.1"/>
    </source>
</evidence>
<dbReference type="InterPro" id="IPR008915">
    <property type="entry name" value="Peptidase_M50"/>
</dbReference>
<comment type="caution">
    <text evidence="14">The sequence shown here is derived from an EMBL/GenBank/DDBJ whole genome shotgun (WGS) entry which is preliminary data.</text>
</comment>
<dbReference type="RefSeq" id="WP_376845948.1">
    <property type="nucleotide sequence ID" value="NZ_JBHSFW010000003.1"/>
</dbReference>
<keyword evidence="8" id="KW-0862">Zinc</keyword>
<feature type="transmembrane region" description="Helical" evidence="12">
    <location>
        <begin position="79"/>
        <end position="99"/>
    </location>
</feature>
<keyword evidence="5 12" id="KW-0812">Transmembrane</keyword>
<evidence type="ECO:0000259" key="13">
    <source>
        <dbReference type="Pfam" id="PF02163"/>
    </source>
</evidence>
<feature type="transmembrane region" description="Helical" evidence="12">
    <location>
        <begin position="111"/>
        <end position="131"/>
    </location>
</feature>
<keyword evidence="15" id="KW-1185">Reference proteome</keyword>
<name>A0ABV9GKL5_9BACL</name>
<dbReference type="GO" id="GO:0008233">
    <property type="term" value="F:peptidase activity"/>
    <property type="evidence" value="ECO:0007669"/>
    <property type="project" value="UniProtKB-KW"/>
</dbReference>
<feature type="transmembrane region" description="Helical" evidence="12">
    <location>
        <begin position="175"/>
        <end position="205"/>
    </location>
</feature>
<comment type="cofactor">
    <cofactor evidence="1">
        <name>Zn(2+)</name>
        <dbReference type="ChEBI" id="CHEBI:29105"/>
    </cofactor>
</comment>
<dbReference type="Pfam" id="PF02163">
    <property type="entry name" value="Peptidase_M50"/>
    <property type="match status" value="1"/>
</dbReference>
<feature type="transmembrane region" description="Helical" evidence="12">
    <location>
        <begin position="138"/>
        <end position="155"/>
    </location>
</feature>
<evidence type="ECO:0000256" key="2">
    <source>
        <dbReference type="ARBA" id="ARBA00004141"/>
    </source>
</evidence>
<dbReference type="PANTHER" id="PTHR39188">
    <property type="entry name" value="MEMBRANE-ASSOCIATED ZINC METALLOPROTEASE M50B"/>
    <property type="match status" value="1"/>
</dbReference>
<keyword evidence="4 14" id="KW-0645">Protease</keyword>
<proteinExistence type="inferred from homology"/>
<evidence type="ECO:0000313" key="15">
    <source>
        <dbReference type="Proteomes" id="UP001596022"/>
    </source>
</evidence>
<evidence type="ECO:0000256" key="8">
    <source>
        <dbReference type="ARBA" id="ARBA00022833"/>
    </source>
</evidence>
<evidence type="ECO:0000256" key="10">
    <source>
        <dbReference type="ARBA" id="ARBA00023049"/>
    </source>
</evidence>
<feature type="transmembrane region" description="Helical" evidence="12">
    <location>
        <begin position="12"/>
        <end position="31"/>
    </location>
</feature>
<accession>A0ABV9GKL5</accession>
<organism evidence="14 15">
    <name type="scientific">Camelliibacillus cellulosilyticus</name>
    <dbReference type="NCBI Taxonomy" id="2174486"/>
    <lineage>
        <taxon>Bacteria</taxon>
        <taxon>Bacillati</taxon>
        <taxon>Bacillota</taxon>
        <taxon>Bacilli</taxon>
        <taxon>Bacillales</taxon>
        <taxon>Sporolactobacillaceae</taxon>
        <taxon>Camelliibacillus</taxon>
    </lineage>
</organism>
<evidence type="ECO:0000256" key="9">
    <source>
        <dbReference type="ARBA" id="ARBA00022989"/>
    </source>
</evidence>
<evidence type="ECO:0000256" key="1">
    <source>
        <dbReference type="ARBA" id="ARBA00001947"/>
    </source>
</evidence>
<keyword evidence="7" id="KW-0378">Hydrolase</keyword>
<evidence type="ECO:0000256" key="6">
    <source>
        <dbReference type="ARBA" id="ARBA00022723"/>
    </source>
</evidence>
<feature type="transmembrane region" description="Helical" evidence="12">
    <location>
        <begin position="353"/>
        <end position="374"/>
    </location>
</feature>
<keyword evidence="6" id="KW-0479">Metal-binding</keyword>
<keyword evidence="9 12" id="KW-1133">Transmembrane helix</keyword>